<reference evidence="13" key="1">
    <citation type="submission" date="2016-10" db="EMBL/GenBank/DDBJ databases">
        <authorList>
            <person name="Varghese N."/>
            <person name="Submissions S."/>
        </authorList>
    </citation>
    <scope>NUCLEOTIDE SEQUENCE [LARGE SCALE GENOMIC DNA]</scope>
    <source>
        <strain evidence="13">ATCC 35263</strain>
    </source>
</reference>
<dbReference type="InterPro" id="IPR041121">
    <property type="entry name" value="SDH_C"/>
</dbReference>
<keyword evidence="4 8" id="KW-0521">NADP</keyword>
<dbReference type="PANTHER" id="PTHR21089">
    <property type="entry name" value="SHIKIMATE DEHYDROGENASE"/>
    <property type="match status" value="1"/>
</dbReference>
<evidence type="ECO:0000256" key="8">
    <source>
        <dbReference type="HAMAP-Rule" id="MF_00222"/>
    </source>
</evidence>
<accession>A0A1H6FWE0</accession>
<dbReference type="Pfam" id="PF01488">
    <property type="entry name" value="Shikimate_DH"/>
    <property type="match status" value="1"/>
</dbReference>
<dbReference type="InterPro" id="IPR006151">
    <property type="entry name" value="Shikm_DH/Glu-tRNA_Rdtase"/>
</dbReference>
<dbReference type="PANTHER" id="PTHR21089:SF1">
    <property type="entry name" value="BIFUNCTIONAL 3-DEHYDROQUINATE DEHYDRATASE_SHIKIMATE DEHYDROGENASE, CHLOROPLASTIC"/>
    <property type="match status" value="1"/>
</dbReference>
<dbReference type="InterPro" id="IPR013708">
    <property type="entry name" value="Shikimate_DH-bd_N"/>
</dbReference>
<dbReference type="InterPro" id="IPR011342">
    <property type="entry name" value="Shikimate_DH"/>
</dbReference>
<keyword evidence="3 8" id="KW-0028">Amino-acid biosynthesis</keyword>
<feature type="binding site" evidence="8">
    <location>
        <position position="85"/>
    </location>
    <ligand>
        <name>NADP(+)</name>
        <dbReference type="ChEBI" id="CHEBI:58349"/>
    </ligand>
</feature>
<feature type="binding site" evidence="8">
    <location>
        <begin position="21"/>
        <end position="23"/>
    </location>
    <ligand>
        <name>shikimate</name>
        <dbReference type="ChEBI" id="CHEBI:36208"/>
    </ligand>
</feature>
<feature type="binding site" evidence="8">
    <location>
        <position position="248"/>
    </location>
    <ligand>
        <name>shikimate</name>
        <dbReference type="ChEBI" id="CHEBI:36208"/>
    </ligand>
</feature>
<dbReference type="GO" id="GO:0009073">
    <property type="term" value="P:aromatic amino acid family biosynthetic process"/>
    <property type="evidence" value="ECO:0007669"/>
    <property type="project" value="UniProtKB-KW"/>
</dbReference>
<evidence type="ECO:0000256" key="3">
    <source>
        <dbReference type="ARBA" id="ARBA00022605"/>
    </source>
</evidence>
<dbReference type="GO" id="GO:0004764">
    <property type="term" value="F:shikimate 3-dehydrogenase (NADP+) activity"/>
    <property type="evidence" value="ECO:0007669"/>
    <property type="project" value="UniProtKB-UniRule"/>
</dbReference>
<keyword evidence="6 8" id="KW-0057">Aromatic amino acid biosynthesis</keyword>
<comment type="function">
    <text evidence="8">Involved in the biosynthesis of the chorismate, which leads to the biosynthesis of aromatic amino acids. Catalyzes the reversible NADPH linked reduction of 3-dehydroshikimate (DHSA) to yield shikimate (SA).</text>
</comment>
<feature type="domain" description="Shikimate dehydrogenase substrate binding N-terminal" evidence="10">
    <location>
        <begin position="13"/>
        <end position="96"/>
    </location>
</feature>
<feature type="binding site" evidence="8">
    <location>
        <position position="218"/>
    </location>
    <ligand>
        <name>NADP(+)</name>
        <dbReference type="ChEBI" id="CHEBI:58349"/>
    </ligand>
</feature>
<dbReference type="GO" id="GO:0009423">
    <property type="term" value="P:chorismate biosynthetic process"/>
    <property type="evidence" value="ECO:0007669"/>
    <property type="project" value="UniProtKB-UniRule"/>
</dbReference>
<organism evidence="12 13">
    <name type="scientific">Thermoleophilum album</name>
    <dbReference type="NCBI Taxonomy" id="29539"/>
    <lineage>
        <taxon>Bacteria</taxon>
        <taxon>Bacillati</taxon>
        <taxon>Actinomycetota</taxon>
        <taxon>Thermoleophilia</taxon>
        <taxon>Thermoleophilales</taxon>
        <taxon>Thermoleophilaceae</taxon>
        <taxon>Thermoleophilum</taxon>
    </lineage>
</organism>
<evidence type="ECO:0000256" key="5">
    <source>
        <dbReference type="ARBA" id="ARBA00023002"/>
    </source>
</evidence>
<dbReference type="RefSeq" id="WP_093117825.1">
    <property type="nucleotide sequence ID" value="NZ_FNWJ01000002.1"/>
</dbReference>
<comment type="catalytic activity">
    <reaction evidence="7 8">
        <text>shikimate + NADP(+) = 3-dehydroshikimate + NADPH + H(+)</text>
        <dbReference type="Rhea" id="RHEA:17737"/>
        <dbReference type="ChEBI" id="CHEBI:15378"/>
        <dbReference type="ChEBI" id="CHEBI:16630"/>
        <dbReference type="ChEBI" id="CHEBI:36208"/>
        <dbReference type="ChEBI" id="CHEBI:57783"/>
        <dbReference type="ChEBI" id="CHEBI:58349"/>
        <dbReference type="EC" id="1.1.1.25"/>
    </reaction>
</comment>
<dbReference type="NCBIfam" id="TIGR00507">
    <property type="entry name" value="aroE"/>
    <property type="match status" value="1"/>
</dbReference>
<dbReference type="SUPFAM" id="SSF51735">
    <property type="entry name" value="NAD(P)-binding Rossmann-fold domains"/>
    <property type="match status" value="1"/>
</dbReference>
<evidence type="ECO:0000313" key="12">
    <source>
        <dbReference type="EMBL" id="SEH14114.1"/>
    </source>
</evidence>
<comment type="pathway">
    <text evidence="1 8">Metabolic intermediate biosynthesis; chorismate biosynthesis; chorismate from D-erythrose 4-phosphate and phosphoenolpyruvate: step 4/7.</text>
</comment>
<dbReference type="SUPFAM" id="SSF53223">
    <property type="entry name" value="Aminoacid dehydrogenase-like, N-terminal domain"/>
    <property type="match status" value="1"/>
</dbReference>
<dbReference type="Pfam" id="PF18317">
    <property type="entry name" value="SDH_C"/>
    <property type="match status" value="1"/>
</dbReference>
<evidence type="ECO:0000259" key="11">
    <source>
        <dbReference type="Pfam" id="PF18317"/>
    </source>
</evidence>
<feature type="binding site" evidence="8">
    <location>
        <begin position="154"/>
        <end position="159"/>
    </location>
    <ligand>
        <name>NADP(+)</name>
        <dbReference type="ChEBI" id="CHEBI:58349"/>
    </ligand>
</feature>
<dbReference type="EC" id="1.1.1.25" evidence="2 8"/>
<dbReference type="GO" id="GO:0050661">
    <property type="term" value="F:NADP binding"/>
    <property type="evidence" value="ECO:0007669"/>
    <property type="project" value="InterPro"/>
</dbReference>
<comment type="similarity">
    <text evidence="8">Belongs to the shikimate dehydrogenase family.</text>
</comment>
<proteinExistence type="inferred from homology"/>
<feature type="binding site" evidence="8">
    <location>
        <position position="241"/>
    </location>
    <ligand>
        <name>NADP(+)</name>
        <dbReference type="ChEBI" id="CHEBI:58349"/>
    </ligand>
</feature>
<dbReference type="EMBL" id="FNWJ01000002">
    <property type="protein sequence ID" value="SEH14114.1"/>
    <property type="molecule type" value="Genomic_DNA"/>
</dbReference>
<protein>
    <recommendedName>
        <fullName evidence="2 8">Shikimate dehydrogenase (NADP(+))</fullName>
        <shortName evidence="8">SDH</shortName>
        <ecNumber evidence="2 8">1.1.1.25</ecNumber>
    </recommendedName>
</protein>
<evidence type="ECO:0000256" key="2">
    <source>
        <dbReference type="ARBA" id="ARBA00012962"/>
    </source>
</evidence>
<feature type="active site" description="Proton acceptor" evidence="8">
    <location>
        <position position="73"/>
    </location>
</feature>
<dbReference type="OrthoDB" id="9776868at2"/>
<comment type="subunit">
    <text evidence="8">Homodimer.</text>
</comment>
<dbReference type="InterPro" id="IPR022893">
    <property type="entry name" value="Shikimate_DH_fam"/>
</dbReference>
<dbReference type="Gene3D" id="3.40.50.10860">
    <property type="entry name" value="Leucine Dehydrogenase, chain A, domain 1"/>
    <property type="match status" value="1"/>
</dbReference>
<evidence type="ECO:0000256" key="1">
    <source>
        <dbReference type="ARBA" id="ARBA00004871"/>
    </source>
</evidence>
<keyword evidence="5 8" id="KW-0560">Oxidoreductase</keyword>
<dbReference type="GO" id="GO:0008652">
    <property type="term" value="P:amino acid biosynthetic process"/>
    <property type="evidence" value="ECO:0007669"/>
    <property type="project" value="UniProtKB-KW"/>
</dbReference>
<dbReference type="Gene3D" id="3.40.50.720">
    <property type="entry name" value="NAD(P)-binding Rossmann-like Domain"/>
    <property type="match status" value="1"/>
</dbReference>
<dbReference type="GO" id="GO:0005829">
    <property type="term" value="C:cytosol"/>
    <property type="evidence" value="ECO:0007669"/>
    <property type="project" value="TreeGrafter"/>
</dbReference>
<dbReference type="HAMAP" id="MF_00222">
    <property type="entry name" value="Shikimate_DH_AroE"/>
    <property type="match status" value="1"/>
</dbReference>
<name>A0A1H6FWE0_THEAL</name>
<evidence type="ECO:0000256" key="4">
    <source>
        <dbReference type="ARBA" id="ARBA00022857"/>
    </source>
</evidence>
<evidence type="ECO:0000256" key="7">
    <source>
        <dbReference type="ARBA" id="ARBA00049442"/>
    </source>
</evidence>
<sequence length="279" mass="29839">MQGARRAARLLAVAGWPIAHSRSPQMMQAALADVGLRDWRYLRLPIPPGEFEGVVRALRDLGYVGLNVTIPHKLAAARLADERSEAVAVTGAANTLHFRDGRVFAENTDVAGLLDALPISPRGLAAVVLGAGGAGRAAAYALRSAGAAQVRVWNRTPERARELAQALAIEAVTDPLDRPTDLLVNATSVGLDPNLPMQEALAMLGLAGREPPPLVVDLVYGAQPTPLERWARRREVRFVGGLEVLVRQGARSFEIWTGRVPSLAVMRAAVGAAQVDRRD</sequence>
<evidence type="ECO:0000259" key="9">
    <source>
        <dbReference type="Pfam" id="PF01488"/>
    </source>
</evidence>
<dbReference type="CDD" id="cd01065">
    <property type="entry name" value="NAD_bind_Shikimate_DH"/>
    <property type="match status" value="1"/>
</dbReference>
<dbReference type="UniPathway" id="UPA00053">
    <property type="reaction ID" value="UER00087"/>
</dbReference>
<feature type="binding site" evidence="8">
    <location>
        <position position="69"/>
    </location>
    <ligand>
        <name>shikimate</name>
        <dbReference type="ChEBI" id="CHEBI:36208"/>
    </ligand>
</feature>
<evidence type="ECO:0000259" key="10">
    <source>
        <dbReference type="Pfam" id="PF08501"/>
    </source>
</evidence>
<feature type="binding site" evidence="8">
    <location>
        <begin position="130"/>
        <end position="134"/>
    </location>
    <ligand>
        <name>NADP(+)</name>
        <dbReference type="ChEBI" id="CHEBI:58349"/>
    </ligand>
</feature>
<dbReference type="GO" id="GO:0019632">
    <property type="term" value="P:shikimate metabolic process"/>
    <property type="evidence" value="ECO:0007669"/>
    <property type="project" value="InterPro"/>
</dbReference>
<dbReference type="InterPro" id="IPR036291">
    <property type="entry name" value="NAD(P)-bd_dom_sf"/>
</dbReference>
<feature type="binding site" evidence="8">
    <location>
        <position position="220"/>
    </location>
    <ligand>
        <name>shikimate</name>
        <dbReference type="ChEBI" id="CHEBI:36208"/>
    </ligand>
</feature>
<feature type="binding site" evidence="8">
    <location>
        <position position="94"/>
    </location>
    <ligand>
        <name>shikimate</name>
        <dbReference type="ChEBI" id="CHEBI:36208"/>
    </ligand>
</feature>
<dbReference type="Proteomes" id="UP000222056">
    <property type="component" value="Unassembled WGS sequence"/>
</dbReference>
<dbReference type="InterPro" id="IPR046346">
    <property type="entry name" value="Aminoacid_DH-like_N_sf"/>
</dbReference>
<gene>
    <name evidence="8" type="primary">aroE</name>
    <name evidence="12" type="ORF">SAMN02745716_1511</name>
</gene>
<keyword evidence="13" id="KW-1185">Reference proteome</keyword>
<dbReference type="AlphaFoldDB" id="A0A1H6FWE0"/>
<feature type="domain" description="Quinate/shikimate 5-dehydrogenase/glutamyl-tRNA reductase" evidence="9">
    <location>
        <begin position="125"/>
        <end position="183"/>
    </location>
</feature>
<evidence type="ECO:0000256" key="6">
    <source>
        <dbReference type="ARBA" id="ARBA00023141"/>
    </source>
</evidence>
<feature type="binding site" evidence="8">
    <location>
        <position position="109"/>
    </location>
    <ligand>
        <name>shikimate</name>
        <dbReference type="ChEBI" id="CHEBI:36208"/>
    </ligand>
</feature>
<dbReference type="STRING" id="29539.SAMN02745716_1511"/>
<dbReference type="Pfam" id="PF08501">
    <property type="entry name" value="Shikimate_dh_N"/>
    <property type="match status" value="1"/>
</dbReference>
<feature type="domain" description="SDH C-terminal" evidence="11">
    <location>
        <begin position="241"/>
        <end position="270"/>
    </location>
</feature>
<evidence type="ECO:0000313" key="13">
    <source>
        <dbReference type="Proteomes" id="UP000222056"/>
    </source>
</evidence>